<name>A0A6J4GGA3_9FLAO</name>
<keyword evidence="1" id="KW-0812">Transmembrane</keyword>
<keyword evidence="1" id="KW-0472">Membrane</keyword>
<organism evidence="2 3">
    <name type="scientific">Flavobacterium bizetiae</name>
    <dbReference type="NCBI Taxonomy" id="2704140"/>
    <lineage>
        <taxon>Bacteria</taxon>
        <taxon>Pseudomonadati</taxon>
        <taxon>Bacteroidota</taxon>
        <taxon>Flavobacteriia</taxon>
        <taxon>Flavobacteriales</taxon>
        <taxon>Flavobacteriaceae</taxon>
        <taxon>Flavobacterium</taxon>
    </lineage>
</organism>
<feature type="transmembrane region" description="Helical" evidence="1">
    <location>
        <begin position="12"/>
        <end position="31"/>
    </location>
</feature>
<evidence type="ECO:0000313" key="2">
    <source>
        <dbReference type="EMBL" id="CAA9198220.1"/>
    </source>
</evidence>
<reference evidence="2 3" key="1">
    <citation type="submission" date="2020-02" db="EMBL/GenBank/DDBJ databases">
        <authorList>
            <person name="Criscuolo A."/>
        </authorList>
    </citation>
    <scope>NUCLEOTIDE SEQUENCE [LARGE SCALE GENOMIC DNA]</scope>
    <source>
        <strain evidence="2">CIP105534</strain>
    </source>
</reference>
<evidence type="ECO:0000313" key="3">
    <source>
        <dbReference type="Proteomes" id="UP000479938"/>
    </source>
</evidence>
<proteinExistence type="predicted"/>
<keyword evidence="1" id="KW-1133">Transmembrane helix</keyword>
<dbReference type="EMBL" id="CADCSU010000083">
    <property type="protein sequence ID" value="CAA9198220.1"/>
    <property type="molecule type" value="Genomic_DNA"/>
</dbReference>
<dbReference type="Proteomes" id="UP000479938">
    <property type="component" value="Unassembled WGS sequence"/>
</dbReference>
<sequence>MMSIKSKFKFWPILLISYFTILPLVAVYFSAKSITAGMFLPILFVLFIVFFWLTVFRTRAFKVEIEDDAIIIKRYFGIGKSVSYDFKTLDGFVTLIESARGGVYESLFILKDGKRIGSISSFYHSNFEELKSVLKDKLTDMGEREPAFIKESVELFK</sequence>
<evidence type="ECO:0008006" key="4">
    <source>
        <dbReference type="Google" id="ProtNLM"/>
    </source>
</evidence>
<evidence type="ECO:0000256" key="1">
    <source>
        <dbReference type="SAM" id="Phobius"/>
    </source>
</evidence>
<feature type="transmembrane region" description="Helical" evidence="1">
    <location>
        <begin position="37"/>
        <end position="56"/>
    </location>
</feature>
<protein>
    <recommendedName>
        <fullName evidence="4">DUF304 domain-containing protein</fullName>
    </recommendedName>
</protein>
<keyword evidence="3" id="KW-1185">Reference proteome</keyword>
<dbReference type="AlphaFoldDB" id="A0A6J4GGA3"/>
<gene>
    <name evidence="2" type="ORF">FLA105534_02039</name>
</gene>
<accession>A0A6J4GGA3</accession>